<organism evidence="2 3">
    <name type="scientific">Sphagnum troendelagicum</name>
    <dbReference type="NCBI Taxonomy" id="128251"/>
    <lineage>
        <taxon>Eukaryota</taxon>
        <taxon>Viridiplantae</taxon>
        <taxon>Streptophyta</taxon>
        <taxon>Embryophyta</taxon>
        <taxon>Bryophyta</taxon>
        <taxon>Sphagnophytina</taxon>
        <taxon>Sphagnopsida</taxon>
        <taxon>Sphagnales</taxon>
        <taxon>Sphagnaceae</taxon>
        <taxon>Sphagnum</taxon>
    </lineage>
</organism>
<dbReference type="Gene3D" id="1.20.120.1630">
    <property type="match status" value="1"/>
</dbReference>
<dbReference type="InterPro" id="IPR010721">
    <property type="entry name" value="UstE-like"/>
</dbReference>
<gene>
    <name evidence="2" type="ORF">CSSPTR1EN2_LOCUS17674</name>
</gene>
<feature type="transmembrane region" description="Helical" evidence="1">
    <location>
        <begin position="136"/>
        <end position="155"/>
    </location>
</feature>
<evidence type="ECO:0000313" key="2">
    <source>
        <dbReference type="EMBL" id="CAK9225560.1"/>
    </source>
</evidence>
<accession>A0ABP0UMM7</accession>
<feature type="transmembrane region" description="Helical" evidence="1">
    <location>
        <begin position="12"/>
        <end position="31"/>
    </location>
</feature>
<dbReference type="Proteomes" id="UP001497512">
    <property type="component" value="Chromosome 5"/>
</dbReference>
<evidence type="ECO:0000256" key="1">
    <source>
        <dbReference type="SAM" id="Phobius"/>
    </source>
</evidence>
<keyword evidence="1" id="KW-1133">Transmembrane helix</keyword>
<feature type="transmembrane region" description="Helical" evidence="1">
    <location>
        <begin position="43"/>
        <end position="60"/>
    </location>
</feature>
<protein>
    <recommendedName>
        <fullName evidence="4">Steroid 5-alpha reductase C-terminal domain-containing protein</fullName>
    </recommendedName>
</protein>
<sequence length="313" mass="35375">MTFVLDSNYLAITAIVTVVYQFSFFVVAATCRFDKVTDFAGGSNFVILALLTFFLHHTWYFRQIVLTAFVVVWGMRLAIFLLLRILAWGKDQRFDDKRDNLLKFAVFWLLQAVWVWTVTLPVTIVNASSHNPGVRAVDIVGWILWLVGLVIEAIADQQKLNFKNSPGSRGKWCDAGVWKWSRHPNYFGEILLWWGVFIAATPVLKGGQWAVIVGPIFITLLLLFLSGIPLLEESADKKHGGNPAYLTYKKRTSPFIPLPPVIYGNLPSWFKSGFLLELPLYNKALVPGEEQLQPNSSPGFMSLNALQRHVSLT</sequence>
<dbReference type="Pfam" id="PF06966">
    <property type="entry name" value="DUF1295"/>
    <property type="match status" value="1"/>
</dbReference>
<name>A0ABP0UMM7_9BRYO</name>
<evidence type="ECO:0000313" key="3">
    <source>
        <dbReference type="Proteomes" id="UP001497512"/>
    </source>
</evidence>
<dbReference type="PANTHER" id="PTHR32251:SF15">
    <property type="entry name" value="3-OXO-5-ALPHA-STEROID 4-DEHYDROGENASE (DUF1295)"/>
    <property type="match status" value="1"/>
</dbReference>
<feature type="transmembrane region" description="Helical" evidence="1">
    <location>
        <begin position="101"/>
        <end position="124"/>
    </location>
</feature>
<evidence type="ECO:0008006" key="4">
    <source>
        <dbReference type="Google" id="ProtNLM"/>
    </source>
</evidence>
<feature type="transmembrane region" description="Helical" evidence="1">
    <location>
        <begin position="210"/>
        <end position="231"/>
    </location>
</feature>
<keyword evidence="3" id="KW-1185">Reference proteome</keyword>
<reference evidence="2" key="1">
    <citation type="submission" date="2024-02" db="EMBL/GenBank/DDBJ databases">
        <authorList>
            <consortium name="ELIXIR-Norway"/>
            <consortium name="Elixir Norway"/>
        </authorList>
    </citation>
    <scope>NUCLEOTIDE SEQUENCE</scope>
</reference>
<feature type="transmembrane region" description="Helical" evidence="1">
    <location>
        <begin position="66"/>
        <end position="89"/>
    </location>
</feature>
<dbReference type="PANTHER" id="PTHR32251">
    <property type="entry name" value="3-OXO-5-ALPHA-STEROID 4-DEHYDROGENASE"/>
    <property type="match status" value="1"/>
</dbReference>
<dbReference type="PROSITE" id="PS50244">
    <property type="entry name" value="S5A_REDUCTASE"/>
    <property type="match status" value="1"/>
</dbReference>
<proteinExistence type="predicted"/>
<dbReference type="EMBL" id="OZ019897">
    <property type="protein sequence ID" value="CAK9225560.1"/>
    <property type="molecule type" value="Genomic_DNA"/>
</dbReference>
<keyword evidence="1" id="KW-0472">Membrane</keyword>
<keyword evidence="1" id="KW-0812">Transmembrane</keyword>
<feature type="transmembrane region" description="Helical" evidence="1">
    <location>
        <begin position="186"/>
        <end position="204"/>
    </location>
</feature>